<keyword evidence="1" id="KW-0067">ATP-binding</keyword>
<proteinExistence type="predicted"/>
<sequence length="103" mass="11828">MGFKDVVRSDIDRVFLNLQEFADEHIVQGETVKCVIDTIETQESGSSDRYGVFATDIRIHMAEGIITTPVENEEILVDDWTFTVKKVSREMGMLVIEARRYDQ</sequence>
<name>A0A8S5R019_9CAUD</name>
<organism evidence="1">
    <name type="scientific">Myoviridae sp. cteBs22</name>
    <dbReference type="NCBI Taxonomy" id="2826675"/>
    <lineage>
        <taxon>Viruses</taxon>
        <taxon>Duplodnaviria</taxon>
        <taxon>Heunggongvirae</taxon>
        <taxon>Uroviricota</taxon>
        <taxon>Caudoviricetes</taxon>
    </lineage>
</organism>
<keyword evidence="1" id="KW-0547">Nucleotide-binding</keyword>
<evidence type="ECO:0000313" key="1">
    <source>
        <dbReference type="EMBL" id="DAE24806.1"/>
    </source>
</evidence>
<protein>
    <submittedName>
        <fullName evidence="1">Gifsy-2 prophage ATP-binding sugar transporter-like barrel, 4 helix bundle.7A</fullName>
    </submittedName>
</protein>
<keyword evidence="1" id="KW-0813">Transport</keyword>
<dbReference type="GO" id="GO:0005524">
    <property type="term" value="F:ATP binding"/>
    <property type="evidence" value="ECO:0007669"/>
    <property type="project" value="UniProtKB-KW"/>
</dbReference>
<keyword evidence="1" id="KW-0762">Sugar transport</keyword>
<dbReference type="EMBL" id="BK015784">
    <property type="protein sequence ID" value="DAE24806.1"/>
    <property type="molecule type" value="Genomic_DNA"/>
</dbReference>
<accession>A0A8S5R019</accession>
<reference evidence="1" key="1">
    <citation type="journal article" date="2021" name="Proc. Natl. Acad. Sci. U.S.A.">
        <title>A Catalog of Tens of Thousands of Viruses from Human Metagenomes Reveals Hidden Associations with Chronic Diseases.</title>
        <authorList>
            <person name="Tisza M.J."/>
            <person name="Buck C.B."/>
        </authorList>
    </citation>
    <scope>NUCLEOTIDE SEQUENCE</scope>
    <source>
        <strain evidence="1">CteBs22</strain>
    </source>
</reference>